<sequence>MKRFEIRKSSSPFRSLLVSLCLFAAVLGLFLGGIASLVRVSDQEQEDTIRSAVVQSAVHCYSLNGYYPESLEELVKEYGITYDSARFLVDYQPQGANLMPEITVLRKGR</sequence>
<organism evidence="1 2">
    <name type="scientific">Candidatus Blautia merdavium</name>
    <dbReference type="NCBI Taxonomy" id="2838494"/>
    <lineage>
        <taxon>Bacteria</taxon>
        <taxon>Bacillati</taxon>
        <taxon>Bacillota</taxon>
        <taxon>Clostridia</taxon>
        <taxon>Lachnospirales</taxon>
        <taxon>Lachnospiraceae</taxon>
        <taxon>Blautia</taxon>
    </lineage>
</organism>
<dbReference type="Proteomes" id="UP000823886">
    <property type="component" value="Unassembled WGS sequence"/>
</dbReference>
<dbReference type="EMBL" id="DWVZ01000015">
    <property type="protein sequence ID" value="HJC62297.1"/>
    <property type="molecule type" value="Genomic_DNA"/>
</dbReference>
<evidence type="ECO:0000313" key="2">
    <source>
        <dbReference type="Proteomes" id="UP000823886"/>
    </source>
</evidence>
<evidence type="ECO:0000313" key="1">
    <source>
        <dbReference type="EMBL" id="HJC62297.1"/>
    </source>
</evidence>
<accession>A0A9D2PMD9</accession>
<protein>
    <submittedName>
        <fullName evidence="1">Uncharacterized protein</fullName>
    </submittedName>
</protein>
<reference evidence="1" key="1">
    <citation type="journal article" date="2021" name="PeerJ">
        <title>Extensive microbial diversity within the chicken gut microbiome revealed by metagenomics and culture.</title>
        <authorList>
            <person name="Gilroy R."/>
            <person name="Ravi A."/>
            <person name="Getino M."/>
            <person name="Pursley I."/>
            <person name="Horton D.L."/>
            <person name="Alikhan N.F."/>
            <person name="Baker D."/>
            <person name="Gharbi K."/>
            <person name="Hall N."/>
            <person name="Watson M."/>
            <person name="Adriaenssens E.M."/>
            <person name="Foster-Nyarko E."/>
            <person name="Jarju S."/>
            <person name="Secka A."/>
            <person name="Antonio M."/>
            <person name="Oren A."/>
            <person name="Chaudhuri R.R."/>
            <person name="La Ragione R."/>
            <person name="Hildebrand F."/>
            <person name="Pallen M.J."/>
        </authorList>
    </citation>
    <scope>NUCLEOTIDE SEQUENCE</scope>
    <source>
        <strain evidence="1">ChiBcec2-3848</strain>
    </source>
</reference>
<comment type="caution">
    <text evidence="1">The sequence shown here is derived from an EMBL/GenBank/DDBJ whole genome shotgun (WGS) entry which is preliminary data.</text>
</comment>
<gene>
    <name evidence="1" type="ORF">H9753_01580</name>
</gene>
<name>A0A9D2PMD9_9FIRM</name>
<proteinExistence type="predicted"/>
<reference evidence="1" key="2">
    <citation type="submission" date="2021-04" db="EMBL/GenBank/DDBJ databases">
        <authorList>
            <person name="Gilroy R."/>
        </authorList>
    </citation>
    <scope>NUCLEOTIDE SEQUENCE</scope>
    <source>
        <strain evidence="1">ChiBcec2-3848</strain>
    </source>
</reference>
<dbReference type="AlphaFoldDB" id="A0A9D2PMD9"/>